<sequence>MYPWQRTRGRPQQPPAVTPSPPPPLGDLIESITRDDLDVTQYESGRAEISNAKLIASYNWVSASSPEIIVPGCPPRWTPPRVSKRLPWDTGEYYRDMNAASYPKHPLEPAIISVMKMNPHPMPVNIVACGSTIGNLLRFARGADLDRPFRILIELVGDTAHLIRRENSPKELIPGVRGYGHTFPDAYTTWDPAVRRSTSHQRIMAYRFGDLDMVVRFEGDGFIKESKPQRRQSRPFTVADALAEVNGLALTKPLPTLTRDLKVSDGGETVPQETIFDLKTRSVVARFRDTLGDQLPRLWISQVTQFILAYHEKGLFQNENIEIKNVRDDIDKWEELNQPSLKRLVALLHLIVDRARVSGGKIELVWPTDGPLEIRKQLPDAGDVLSTSVREEWEAWLGKEEEKSSKAEKRDSKLDLEEPMSMEELLAGLSGRDGYESDDGGWDYTACDKECGYCGKCPY</sequence>
<gene>
    <name evidence="1" type="ORF">NCS57_01273500</name>
</gene>
<comment type="caution">
    <text evidence="1">The sequence shown here is derived from an EMBL/GenBank/DDBJ whole genome shotgun (WGS) entry which is preliminary data.</text>
</comment>
<reference evidence="1" key="1">
    <citation type="submission" date="2022-06" db="EMBL/GenBank/DDBJ databases">
        <title>Fusarium solani species complex genomes reveal bases of compartmentalisation and animal pathogenesis.</title>
        <authorList>
            <person name="Tsai I.J."/>
        </authorList>
    </citation>
    <scope>NUCLEOTIDE SEQUENCE</scope>
    <source>
        <strain evidence="1">Fu6.1</strain>
    </source>
</reference>
<evidence type="ECO:0000313" key="1">
    <source>
        <dbReference type="EMBL" id="KAI8655252.1"/>
    </source>
</evidence>
<dbReference type="Proteomes" id="UP001065298">
    <property type="component" value="Chromosome 10"/>
</dbReference>
<protein>
    <submittedName>
        <fullName evidence="1">Uncharacterized protein</fullName>
    </submittedName>
</protein>
<accession>A0ACC0QM01</accession>
<organism evidence="1 2">
    <name type="scientific">Fusarium keratoplasticum</name>
    <dbReference type="NCBI Taxonomy" id="1328300"/>
    <lineage>
        <taxon>Eukaryota</taxon>
        <taxon>Fungi</taxon>
        <taxon>Dikarya</taxon>
        <taxon>Ascomycota</taxon>
        <taxon>Pezizomycotina</taxon>
        <taxon>Sordariomycetes</taxon>
        <taxon>Hypocreomycetidae</taxon>
        <taxon>Hypocreales</taxon>
        <taxon>Nectriaceae</taxon>
        <taxon>Fusarium</taxon>
        <taxon>Fusarium solani species complex</taxon>
    </lineage>
</organism>
<proteinExistence type="predicted"/>
<dbReference type="EMBL" id="CM046512">
    <property type="protein sequence ID" value="KAI8655252.1"/>
    <property type="molecule type" value="Genomic_DNA"/>
</dbReference>
<keyword evidence="2" id="KW-1185">Reference proteome</keyword>
<name>A0ACC0QM01_9HYPO</name>
<evidence type="ECO:0000313" key="2">
    <source>
        <dbReference type="Proteomes" id="UP001065298"/>
    </source>
</evidence>